<feature type="transmembrane region" description="Helical" evidence="1">
    <location>
        <begin position="7"/>
        <end position="25"/>
    </location>
</feature>
<accession>A0A1G5V0L6</accession>
<dbReference type="STRING" id="1165689.SAMN02927914_00119"/>
<dbReference type="RefSeq" id="WP_091574690.1">
    <property type="nucleotide sequence ID" value="NZ_FMXM01000002.1"/>
</dbReference>
<evidence type="ECO:0000256" key="1">
    <source>
        <dbReference type="SAM" id="Phobius"/>
    </source>
</evidence>
<feature type="transmembrane region" description="Helical" evidence="1">
    <location>
        <begin position="45"/>
        <end position="68"/>
    </location>
</feature>
<protein>
    <submittedName>
        <fullName evidence="2">Uncharacterized protein</fullName>
    </submittedName>
</protein>
<keyword evidence="1" id="KW-0812">Transmembrane</keyword>
<organism evidence="2 3">
    <name type="scientific">Mesorhizobium qingshengii</name>
    <dbReference type="NCBI Taxonomy" id="1165689"/>
    <lineage>
        <taxon>Bacteria</taxon>
        <taxon>Pseudomonadati</taxon>
        <taxon>Pseudomonadota</taxon>
        <taxon>Alphaproteobacteria</taxon>
        <taxon>Hyphomicrobiales</taxon>
        <taxon>Phyllobacteriaceae</taxon>
        <taxon>Mesorhizobium</taxon>
    </lineage>
</organism>
<dbReference type="EMBL" id="FMXM01000002">
    <property type="protein sequence ID" value="SDA39168.1"/>
    <property type="molecule type" value="Genomic_DNA"/>
</dbReference>
<gene>
    <name evidence="2" type="ORF">SAMN02927914_00119</name>
</gene>
<sequence>MHVFLPIWLVPLSLTVLIWAGAIFWPTAGNGTNAYPPFGLIVSALLRFVVAAAGTILCWVAYFIWFFVAGAR</sequence>
<dbReference type="Proteomes" id="UP000198588">
    <property type="component" value="Unassembled WGS sequence"/>
</dbReference>
<dbReference type="OrthoDB" id="9883779at2"/>
<reference evidence="2 3" key="1">
    <citation type="submission" date="2016-10" db="EMBL/GenBank/DDBJ databases">
        <authorList>
            <person name="de Groot N.N."/>
        </authorList>
    </citation>
    <scope>NUCLEOTIDE SEQUENCE [LARGE SCALE GENOMIC DNA]</scope>
    <source>
        <strain evidence="2 3">CGMCC 1.12097</strain>
    </source>
</reference>
<evidence type="ECO:0000313" key="3">
    <source>
        <dbReference type="Proteomes" id="UP000198588"/>
    </source>
</evidence>
<evidence type="ECO:0000313" key="2">
    <source>
        <dbReference type="EMBL" id="SDA39168.1"/>
    </source>
</evidence>
<keyword evidence="1" id="KW-1133">Transmembrane helix</keyword>
<proteinExistence type="predicted"/>
<name>A0A1G5V0L6_9HYPH</name>
<keyword evidence="1" id="KW-0472">Membrane</keyword>
<dbReference type="AlphaFoldDB" id="A0A1G5V0L6"/>